<name>A0ABQ9X1X0_9EUKA</name>
<dbReference type="InterPro" id="IPR027640">
    <property type="entry name" value="Kinesin-like_fam"/>
</dbReference>
<keyword evidence="4" id="KW-1185">Reference proteome</keyword>
<protein>
    <submittedName>
        <fullName evidence="3">Kinesin family member 9</fullName>
    </submittedName>
</protein>
<comment type="caution">
    <text evidence="1">Lacks conserved residue(s) required for the propagation of feature annotation.</text>
</comment>
<dbReference type="EMBL" id="JARBJD010000254">
    <property type="protein sequence ID" value="KAK2945583.1"/>
    <property type="molecule type" value="Genomic_DNA"/>
</dbReference>
<organism evidence="3 4">
    <name type="scientific">Blattamonas nauphoetae</name>
    <dbReference type="NCBI Taxonomy" id="2049346"/>
    <lineage>
        <taxon>Eukaryota</taxon>
        <taxon>Metamonada</taxon>
        <taxon>Preaxostyla</taxon>
        <taxon>Oxymonadida</taxon>
        <taxon>Blattamonas</taxon>
    </lineage>
</organism>
<comment type="caution">
    <text evidence="3">The sequence shown here is derived from an EMBL/GenBank/DDBJ whole genome shotgun (WGS) entry which is preliminary data.</text>
</comment>
<evidence type="ECO:0000256" key="1">
    <source>
        <dbReference type="PROSITE-ProRule" id="PRU00283"/>
    </source>
</evidence>
<dbReference type="PANTHER" id="PTHR24115">
    <property type="entry name" value="KINESIN-RELATED"/>
    <property type="match status" value="1"/>
</dbReference>
<proteinExistence type="inferred from homology"/>
<feature type="domain" description="Kinesin motor" evidence="2">
    <location>
        <begin position="1"/>
        <end position="263"/>
    </location>
</feature>
<dbReference type="Pfam" id="PF00225">
    <property type="entry name" value="Kinesin"/>
    <property type="match status" value="1"/>
</dbReference>
<dbReference type="InterPro" id="IPR027417">
    <property type="entry name" value="P-loop_NTPase"/>
</dbReference>
<reference evidence="3 4" key="1">
    <citation type="journal article" date="2022" name="bioRxiv">
        <title>Genomics of Preaxostyla Flagellates Illuminates Evolutionary Transitions and the Path Towards Mitochondrial Loss.</title>
        <authorList>
            <person name="Novak L.V.F."/>
            <person name="Treitli S.C."/>
            <person name="Pyrih J."/>
            <person name="Halakuc P."/>
            <person name="Pipaliya S.V."/>
            <person name="Vacek V."/>
            <person name="Brzon O."/>
            <person name="Soukal P."/>
            <person name="Eme L."/>
            <person name="Dacks J.B."/>
            <person name="Karnkowska A."/>
            <person name="Elias M."/>
            <person name="Hampl V."/>
        </authorList>
    </citation>
    <scope>NUCLEOTIDE SEQUENCE [LARGE SCALE GENOMIC DNA]</scope>
    <source>
        <strain evidence="3">NAU3</strain>
        <tissue evidence="3">Gut</tissue>
    </source>
</reference>
<dbReference type="SMART" id="SM00129">
    <property type="entry name" value="KISc"/>
    <property type="match status" value="1"/>
</dbReference>
<dbReference type="InterPro" id="IPR001752">
    <property type="entry name" value="Kinesin_motor_dom"/>
</dbReference>
<dbReference type="PRINTS" id="PR00380">
    <property type="entry name" value="KINESINHEAVY"/>
</dbReference>
<dbReference type="PROSITE" id="PS50067">
    <property type="entry name" value="KINESIN_MOTOR_2"/>
    <property type="match status" value="1"/>
</dbReference>
<dbReference type="InterPro" id="IPR036961">
    <property type="entry name" value="Kinesin_motor_dom_sf"/>
</dbReference>
<dbReference type="Proteomes" id="UP001281761">
    <property type="component" value="Unassembled WGS sequence"/>
</dbReference>
<dbReference type="SUPFAM" id="SSF52540">
    <property type="entry name" value="P-loop containing nucleoside triphosphate hydrolases"/>
    <property type="match status" value="1"/>
</dbReference>
<gene>
    <name evidence="3" type="ORF">BLNAU_19489</name>
</gene>
<accession>A0ABQ9X1X0</accession>
<evidence type="ECO:0000259" key="2">
    <source>
        <dbReference type="PROSITE" id="PS50067"/>
    </source>
</evidence>
<dbReference type="PANTHER" id="PTHR24115:SF191">
    <property type="entry name" value="KINESIN-LIKE PROTEIN KIF9"/>
    <property type="match status" value="1"/>
</dbReference>
<evidence type="ECO:0000313" key="4">
    <source>
        <dbReference type="Proteomes" id="UP001281761"/>
    </source>
</evidence>
<evidence type="ECO:0000313" key="3">
    <source>
        <dbReference type="EMBL" id="KAK2945583.1"/>
    </source>
</evidence>
<comment type="similarity">
    <text evidence="1">Belongs to the TRAFAC class myosin-kinesin ATPase superfamily. Kinesin family.</text>
</comment>
<dbReference type="Gene3D" id="3.40.850.10">
    <property type="entry name" value="Kinesin motor domain"/>
    <property type="match status" value="1"/>
</dbReference>
<sequence>MHYQDIISRVLTEFVQDIETRIDTQFIVGVSSMEDNNEGLHDLLSTVRSIPPSKYPLLLATAPDDDLLPSSELVDREAPNIVEDTQGPIFVQTLRCQRVYIEEDALNLLFKRLSNRTTAMKQSRHMSSRSHVVFTVFLKQHSRIDVKAGVITSKLHLIDLVGSERDPLGKATSGLSPQQLQKEAQSINLSLTLLEQVIVALGDKKRDHIQFRSLMLTSLLKDVLGGNCRTTLICNNTLTGRGRVKNGQEEQKSMNESGKAKLVWEATYFVSGEIDIEPKWHLFT</sequence>